<comment type="caution">
    <text evidence="4">The sequence shown here is derived from an EMBL/GenBank/DDBJ whole genome shotgun (WGS) entry which is preliminary data.</text>
</comment>
<dbReference type="InParanoid" id="A0A409XWP8"/>
<evidence type="ECO:0000256" key="3">
    <source>
        <dbReference type="PROSITE-ProRule" id="PRU00221"/>
    </source>
</evidence>
<dbReference type="InterPro" id="IPR001680">
    <property type="entry name" value="WD40_rpt"/>
</dbReference>
<dbReference type="InterPro" id="IPR015943">
    <property type="entry name" value="WD40/YVTN_repeat-like_dom_sf"/>
</dbReference>
<dbReference type="Gene3D" id="2.130.10.10">
    <property type="entry name" value="YVTN repeat-like/Quinoprotein amine dehydrogenase"/>
    <property type="match status" value="1"/>
</dbReference>
<evidence type="ECO:0000256" key="1">
    <source>
        <dbReference type="ARBA" id="ARBA00022574"/>
    </source>
</evidence>
<dbReference type="OrthoDB" id="6262491at2759"/>
<dbReference type="SUPFAM" id="SSF50978">
    <property type="entry name" value="WD40 repeat-like"/>
    <property type="match status" value="1"/>
</dbReference>
<accession>A0A409XWP8</accession>
<keyword evidence="5" id="KW-1185">Reference proteome</keyword>
<dbReference type="AlphaFoldDB" id="A0A409XWP8"/>
<dbReference type="InterPro" id="IPR019775">
    <property type="entry name" value="WD40_repeat_CS"/>
</dbReference>
<name>A0A409XWP8_PSICY</name>
<evidence type="ECO:0000313" key="4">
    <source>
        <dbReference type="EMBL" id="PPQ95182.1"/>
    </source>
</evidence>
<dbReference type="SMART" id="SM00320">
    <property type="entry name" value="WD40"/>
    <property type="match status" value="3"/>
</dbReference>
<dbReference type="EMBL" id="NHYD01000056">
    <property type="protein sequence ID" value="PPQ95182.1"/>
    <property type="molecule type" value="Genomic_DNA"/>
</dbReference>
<protein>
    <submittedName>
        <fullName evidence="4">Uncharacterized protein</fullName>
    </submittedName>
</protein>
<dbReference type="Pfam" id="PF00400">
    <property type="entry name" value="WD40"/>
    <property type="match status" value="3"/>
</dbReference>
<evidence type="ECO:0000256" key="2">
    <source>
        <dbReference type="ARBA" id="ARBA00022737"/>
    </source>
</evidence>
<dbReference type="PANTHER" id="PTHR22847:SF637">
    <property type="entry name" value="WD REPEAT DOMAIN 5B"/>
    <property type="match status" value="1"/>
</dbReference>
<dbReference type="InterPro" id="IPR036322">
    <property type="entry name" value="WD40_repeat_dom_sf"/>
</dbReference>
<dbReference type="PROSITE" id="PS50294">
    <property type="entry name" value="WD_REPEATS_REGION"/>
    <property type="match status" value="2"/>
</dbReference>
<dbReference type="PANTHER" id="PTHR22847">
    <property type="entry name" value="WD40 REPEAT PROTEIN"/>
    <property type="match status" value="1"/>
</dbReference>
<dbReference type="STRING" id="93625.A0A409XWP8"/>
<gene>
    <name evidence="4" type="ORF">CVT25_013179</name>
</gene>
<sequence length="192" mass="20781">VSSAAFSNDGTCIVSCSSDKSVRVWDASTGAELKVLNGHTDSVWSAAFSSDSTRIVSCSSDKSVRVWDVSTGAELKVLNGHTDSVRSAAFSVTSSTDSSCTILHEDSARLSIVDSAYPAWTTISKPWIISALGRYRLMWVPEMAYPYTIIVISRKGSAHINFQDCKIGRDWAECYTSSPLSDICTLPDIHSP</sequence>
<proteinExistence type="predicted"/>
<keyword evidence="2" id="KW-0677">Repeat</keyword>
<dbReference type="GO" id="GO:1990234">
    <property type="term" value="C:transferase complex"/>
    <property type="evidence" value="ECO:0007669"/>
    <property type="project" value="UniProtKB-ARBA"/>
</dbReference>
<feature type="repeat" description="WD" evidence="3">
    <location>
        <begin position="36"/>
        <end position="77"/>
    </location>
</feature>
<keyword evidence="1 3" id="KW-0853">WD repeat</keyword>
<feature type="repeat" description="WD" evidence="3">
    <location>
        <begin position="1"/>
        <end position="35"/>
    </location>
</feature>
<dbReference type="PROSITE" id="PS00678">
    <property type="entry name" value="WD_REPEATS_1"/>
    <property type="match status" value="2"/>
</dbReference>
<evidence type="ECO:0000313" key="5">
    <source>
        <dbReference type="Proteomes" id="UP000283269"/>
    </source>
</evidence>
<reference evidence="4 5" key="1">
    <citation type="journal article" date="2018" name="Evol. Lett.">
        <title>Horizontal gene cluster transfer increased hallucinogenic mushroom diversity.</title>
        <authorList>
            <person name="Reynolds H.T."/>
            <person name="Vijayakumar V."/>
            <person name="Gluck-Thaler E."/>
            <person name="Korotkin H.B."/>
            <person name="Matheny P.B."/>
            <person name="Slot J.C."/>
        </authorList>
    </citation>
    <scope>NUCLEOTIDE SEQUENCE [LARGE SCALE GENOMIC DNA]</scope>
    <source>
        <strain evidence="4 5">2631</strain>
    </source>
</reference>
<dbReference type="PROSITE" id="PS50082">
    <property type="entry name" value="WD_REPEATS_2"/>
    <property type="match status" value="2"/>
</dbReference>
<organism evidence="4 5">
    <name type="scientific">Psilocybe cyanescens</name>
    <dbReference type="NCBI Taxonomy" id="93625"/>
    <lineage>
        <taxon>Eukaryota</taxon>
        <taxon>Fungi</taxon>
        <taxon>Dikarya</taxon>
        <taxon>Basidiomycota</taxon>
        <taxon>Agaricomycotina</taxon>
        <taxon>Agaricomycetes</taxon>
        <taxon>Agaricomycetidae</taxon>
        <taxon>Agaricales</taxon>
        <taxon>Agaricineae</taxon>
        <taxon>Strophariaceae</taxon>
        <taxon>Psilocybe</taxon>
    </lineage>
</organism>
<dbReference type="Proteomes" id="UP000283269">
    <property type="component" value="Unassembled WGS sequence"/>
</dbReference>
<feature type="non-terminal residue" evidence="4">
    <location>
        <position position="1"/>
    </location>
</feature>